<proteinExistence type="inferred from homology"/>
<dbReference type="InterPro" id="IPR051310">
    <property type="entry name" value="MCP_chemotaxis"/>
</dbReference>
<keyword evidence="8" id="KW-1185">Reference proteome</keyword>
<dbReference type="EMBL" id="WFLM01000003">
    <property type="protein sequence ID" value="KAB8038971.1"/>
    <property type="molecule type" value="Genomic_DNA"/>
</dbReference>
<dbReference type="AlphaFoldDB" id="A0A6N6VTI3"/>
<dbReference type="RefSeq" id="WP_153420368.1">
    <property type="nucleotide sequence ID" value="NZ_WFLM01000003.1"/>
</dbReference>
<dbReference type="PROSITE" id="PS51257">
    <property type="entry name" value="PROKAR_LIPOPROTEIN"/>
    <property type="match status" value="1"/>
</dbReference>
<dbReference type="Gene3D" id="1.10.287.950">
    <property type="entry name" value="Methyl-accepting chemotaxis protein"/>
    <property type="match status" value="1"/>
</dbReference>
<evidence type="ECO:0000313" key="8">
    <source>
        <dbReference type="Proteomes" id="UP000437748"/>
    </source>
</evidence>
<feature type="coiled-coil region" evidence="4">
    <location>
        <begin position="79"/>
        <end position="139"/>
    </location>
</feature>
<evidence type="ECO:0000256" key="1">
    <source>
        <dbReference type="ARBA" id="ARBA00022500"/>
    </source>
</evidence>
<reference evidence="7 8" key="1">
    <citation type="submission" date="2019-10" db="EMBL/GenBank/DDBJ databases">
        <title>New species of Slilvanegrellaceae.</title>
        <authorList>
            <person name="Pitt A."/>
            <person name="Hahn M.W."/>
        </authorList>
    </citation>
    <scope>NUCLEOTIDE SEQUENCE [LARGE SCALE GENOMIC DNA]</scope>
    <source>
        <strain evidence="7 8">SP-Ram-0.45-NSY-1</strain>
    </source>
</reference>
<accession>A0A6N6VTI3</accession>
<dbReference type="OrthoDB" id="5288115at2"/>
<dbReference type="SUPFAM" id="SSF58104">
    <property type="entry name" value="Methyl-accepting chemotaxis protein (MCP) signaling domain"/>
    <property type="match status" value="1"/>
</dbReference>
<evidence type="ECO:0000256" key="5">
    <source>
        <dbReference type="SAM" id="Phobius"/>
    </source>
</evidence>
<dbReference type="InterPro" id="IPR024478">
    <property type="entry name" value="HlyB_4HB_MCP"/>
</dbReference>
<comment type="caution">
    <text evidence="7">The sequence shown here is derived from an EMBL/GenBank/DDBJ whole genome shotgun (WGS) entry which is preliminary data.</text>
</comment>
<dbReference type="GO" id="GO:0006935">
    <property type="term" value="P:chemotaxis"/>
    <property type="evidence" value="ECO:0007669"/>
    <property type="project" value="UniProtKB-KW"/>
</dbReference>
<protein>
    <recommendedName>
        <fullName evidence="6">Methyl-accepting transducer domain-containing protein</fullName>
    </recommendedName>
</protein>
<dbReference type="Proteomes" id="UP000437748">
    <property type="component" value="Unassembled WGS sequence"/>
</dbReference>
<dbReference type="Pfam" id="PF12729">
    <property type="entry name" value="4HB_MCP_1"/>
    <property type="match status" value="1"/>
</dbReference>
<organism evidence="7 8">
    <name type="scientific">Silvanigrella paludirubra</name>
    <dbReference type="NCBI Taxonomy" id="2499159"/>
    <lineage>
        <taxon>Bacteria</taxon>
        <taxon>Pseudomonadati</taxon>
        <taxon>Bdellovibrionota</taxon>
        <taxon>Oligoflexia</taxon>
        <taxon>Silvanigrellales</taxon>
        <taxon>Silvanigrellaceae</taxon>
        <taxon>Silvanigrella</taxon>
    </lineage>
</organism>
<keyword evidence="3" id="KW-0807">Transducer</keyword>
<keyword evidence="5" id="KW-0472">Membrane</keyword>
<keyword evidence="1" id="KW-0145">Chemotaxis</keyword>
<dbReference type="PROSITE" id="PS50111">
    <property type="entry name" value="CHEMOTAXIS_TRANSDUC_2"/>
    <property type="match status" value="1"/>
</dbReference>
<comment type="similarity">
    <text evidence="2">Belongs to the methyl-accepting chemotaxis (MCP) protein family.</text>
</comment>
<evidence type="ECO:0000256" key="3">
    <source>
        <dbReference type="PROSITE-ProRule" id="PRU00284"/>
    </source>
</evidence>
<dbReference type="PANTHER" id="PTHR43531">
    <property type="entry name" value="PROTEIN ICFG"/>
    <property type="match status" value="1"/>
</dbReference>
<evidence type="ECO:0000256" key="2">
    <source>
        <dbReference type="ARBA" id="ARBA00029447"/>
    </source>
</evidence>
<feature type="domain" description="Methyl-accepting transducer" evidence="6">
    <location>
        <begin position="227"/>
        <end position="477"/>
    </location>
</feature>
<dbReference type="GO" id="GO:0007165">
    <property type="term" value="P:signal transduction"/>
    <property type="evidence" value="ECO:0007669"/>
    <property type="project" value="UniProtKB-KW"/>
</dbReference>
<keyword evidence="5" id="KW-0812">Transmembrane</keyword>
<dbReference type="InterPro" id="IPR004089">
    <property type="entry name" value="MCPsignal_dom"/>
</dbReference>
<name>A0A6N6VTI3_9BACT</name>
<dbReference type="GO" id="GO:0004888">
    <property type="term" value="F:transmembrane signaling receptor activity"/>
    <property type="evidence" value="ECO:0007669"/>
    <property type="project" value="TreeGrafter"/>
</dbReference>
<keyword evidence="4" id="KW-0175">Coiled coil</keyword>
<sequence>MGNKSLSFKIILSISILAFLILFSCTYCIYMINKTQEYANDTGTNWMPSIEIISKINLALGNLSRREVLVIANSVANQREQLSKNLEDLKTFKEDLDKEFENYSKYIGPGEKEYYDATIATYKEFIKNYNEEINLAKENRGIEALNHYNKIGKSSLFKFLDALTKEENFNIEGGRNSTKQGANLTSITIITMTTVLIISILVCLLIIFSILKLTKNISKSIISLKHQGDATMEISNVLMKNSQGLSESVTEQAASVHQTTAAINQITSMVNKTSENATQSALVAKDASVKAEGSLRTMKRLTNSMDTIQESNNQLQNIAEIINQIHAKTSVINDIVSKTELLSLNASIESARAGEYGKGFAVVAEEVGNLAKVSGKSAKEIQDLILKSQEEVNKILGVTKVRVTEGKAVTTEVQESFVRISEDIINMVSVIEQISSATKEQEIGVRQITTAMTEIDRATQKNQTSAIQTSSSANELIDEGEKLIKTTKEIELLILGVSNKLAKA</sequence>
<evidence type="ECO:0000256" key="4">
    <source>
        <dbReference type="SAM" id="Coils"/>
    </source>
</evidence>
<evidence type="ECO:0000313" key="7">
    <source>
        <dbReference type="EMBL" id="KAB8038971.1"/>
    </source>
</evidence>
<dbReference type="PANTHER" id="PTHR43531:SF11">
    <property type="entry name" value="METHYL-ACCEPTING CHEMOTAXIS PROTEIN 3"/>
    <property type="match status" value="1"/>
</dbReference>
<dbReference type="Pfam" id="PF00015">
    <property type="entry name" value="MCPsignal"/>
    <property type="match status" value="1"/>
</dbReference>
<dbReference type="GO" id="GO:0005886">
    <property type="term" value="C:plasma membrane"/>
    <property type="evidence" value="ECO:0007669"/>
    <property type="project" value="TreeGrafter"/>
</dbReference>
<gene>
    <name evidence="7" type="ORF">GCL60_08925</name>
</gene>
<feature type="transmembrane region" description="Helical" evidence="5">
    <location>
        <begin position="6"/>
        <end position="30"/>
    </location>
</feature>
<feature type="transmembrane region" description="Helical" evidence="5">
    <location>
        <begin position="184"/>
        <end position="211"/>
    </location>
</feature>
<keyword evidence="5" id="KW-1133">Transmembrane helix</keyword>
<evidence type="ECO:0000259" key="6">
    <source>
        <dbReference type="PROSITE" id="PS50111"/>
    </source>
</evidence>
<dbReference type="SMART" id="SM00283">
    <property type="entry name" value="MA"/>
    <property type="match status" value="1"/>
</dbReference>